<gene>
    <name evidence="1" type="ORF">FHX81_2958</name>
</gene>
<dbReference type="RefSeq" id="WP_141978690.1">
    <property type="nucleotide sequence ID" value="NZ_VFPP01000001.1"/>
</dbReference>
<dbReference type="Proteomes" id="UP000316628">
    <property type="component" value="Unassembled WGS sequence"/>
</dbReference>
<proteinExistence type="predicted"/>
<dbReference type="OrthoDB" id="3820382at2"/>
<dbReference type="Gene3D" id="3.40.50.300">
    <property type="entry name" value="P-loop containing nucleotide triphosphate hydrolases"/>
    <property type="match status" value="1"/>
</dbReference>
<evidence type="ECO:0000313" key="2">
    <source>
        <dbReference type="Proteomes" id="UP000316628"/>
    </source>
</evidence>
<reference evidence="1 2" key="1">
    <citation type="submission" date="2019-06" db="EMBL/GenBank/DDBJ databases">
        <title>Sequencing the genomes of 1000 actinobacteria strains.</title>
        <authorList>
            <person name="Klenk H.-P."/>
        </authorList>
    </citation>
    <scope>NUCLEOTIDE SEQUENCE [LARGE SCALE GENOMIC DNA]</scope>
    <source>
        <strain evidence="1 2">DSM 45456</strain>
    </source>
</reference>
<comment type="caution">
    <text evidence="1">The sequence shown here is derived from an EMBL/GenBank/DDBJ whole genome shotgun (WGS) entry which is preliminary data.</text>
</comment>
<organism evidence="1 2">
    <name type="scientific">Saccharothrix saharensis</name>
    <dbReference type="NCBI Taxonomy" id="571190"/>
    <lineage>
        <taxon>Bacteria</taxon>
        <taxon>Bacillati</taxon>
        <taxon>Actinomycetota</taxon>
        <taxon>Actinomycetes</taxon>
        <taxon>Pseudonocardiales</taxon>
        <taxon>Pseudonocardiaceae</taxon>
        <taxon>Saccharothrix</taxon>
    </lineage>
</organism>
<dbReference type="EMBL" id="VFPP01000001">
    <property type="protein sequence ID" value="TQM80617.1"/>
    <property type="molecule type" value="Genomic_DNA"/>
</dbReference>
<evidence type="ECO:0008006" key="3">
    <source>
        <dbReference type="Google" id="ProtNLM"/>
    </source>
</evidence>
<accession>A0A543JCN4</accession>
<dbReference type="AlphaFoldDB" id="A0A543JCN4"/>
<dbReference type="InterPro" id="IPR027417">
    <property type="entry name" value="P-loop_NTPase"/>
</dbReference>
<dbReference type="SUPFAM" id="SSF52540">
    <property type="entry name" value="P-loop containing nucleoside triphosphate hydrolases"/>
    <property type="match status" value="1"/>
</dbReference>
<protein>
    <recommendedName>
        <fullName evidence="3">Shikimate kinase</fullName>
    </recommendedName>
</protein>
<evidence type="ECO:0000313" key="1">
    <source>
        <dbReference type="EMBL" id="TQM80617.1"/>
    </source>
</evidence>
<keyword evidence="2" id="KW-1185">Reference proteome</keyword>
<name>A0A543JCN4_9PSEU</name>
<sequence>MTWDPFGTLGQALWITGGQWAGKSTVARILAVRHGMTAYHYDYHDARGHLDRRTANNVPLLGAETAYVTNTPAETAAWVIDHFPIRFEWALDDLRGLFSGRPIIAEGWGLRPDLVAPIMTSRNQMVVMVPTDDFRHHQATVLPRASRLSHEVSDPDLAQRNRLERDRLIAEDCVTQARRLGIRVLEVDGTQDAETIATEVSDHFGLTS</sequence>